<dbReference type="PROSITE" id="PS51975">
    <property type="entry name" value="RNASE_H_2"/>
    <property type="match status" value="1"/>
</dbReference>
<protein>
    <recommendedName>
        <fullName evidence="7 14">Ribonuclease HII</fullName>
        <shortName evidence="14">RNase HII</shortName>
        <ecNumber evidence="6 14">3.1.26.4</ecNumber>
    </recommendedName>
</protein>
<keyword evidence="12 14" id="KW-0378">Hydrolase</keyword>
<keyword evidence="8 14" id="KW-0963">Cytoplasm</keyword>
<dbReference type="GO" id="GO:0030145">
    <property type="term" value="F:manganese ion binding"/>
    <property type="evidence" value="ECO:0007669"/>
    <property type="project" value="UniProtKB-UniRule"/>
</dbReference>
<gene>
    <name evidence="14" type="primary">rnhB</name>
    <name evidence="18" type="ORF">LARV_00092</name>
</gene>
<dbReference type="Proteomes" id="UP000055060">
    <property type="component" value="Unassembled WGS sequence"/>
</dbReference>
<dbReference type="Pfam" id="PF01351">
    <property type="entry name" value="RNase_HII"/>
    <property type="match status" value="1"/>
</dbReference>
<dbReference type="STRING" id="360412.LARV_00092"/>
<evidence type="ECO:0000313" key="18">
    <source>
        <dbReference type="EMBL" id="GAP12359.1"/>
    </source>
</evidence>
<dbReference type="InterPro" id="IPR036397">
    <property type="entry name" value="RNaseH_sf"/>
</dbReference>
<feature type="binding site" evidence="14 15">
    <location>
        <position position="47"/>
    </location>
    <ligand>
        <name>a divalent metal cation</name>
        <dbReference type="ChEBI" id="CHEBI:60240"/>
    </ligand>
</feature>
<dbReference type="CDD" id="cd07182">
    <property type="entry name" value="RNase_HII_bacteria_HII_like"/>
    <property type="match status" value="1"/>
</dbReference>
<evidence type="ECO:0000259" key="17">
    <source>
        <dbReference type="PROSITE" id="PS51975"/>
    </source>
</evidence>
<sequence length="233" mass="24816">MPAPDAITIQRTAADFAGSSAAMRISPDLSLETPLWQAGLCRLAGLDEAGRGAWAGPVYAAAVVLPSGGEELLAQLPGVRDSKLMTPRQRTFWAEKILGVAVAWGVGWAGNDEIDTQGILPATRLAMQRAVEQLGLAPEHLLIDAVRLPALKIPQTALVRGDQRSLSIAAASVLAKTSRDAFMVQMDVQFPGYGFAAHKGYGTARHQRALDELGPCPQHRFSFAPLRARSISA</sequence>
<dbReference type="InterPro" id="IPR022898">
    <property type="entry name" value="RNase_HII"/>
</dbReference>
<dbReference type="GO" id="GO:0005737">
    <property type="term" value="C:cytoplasm"/>
    <property type="evidence" value="ECO:0007669"/>
    <property type="project" value="UniProtKB-SubCell"/>
</dbReference>
<dbReference type="PANTHER" id="PTHR10954:SF18">
    <property type="entry name" value="RIBONUCLEASE HII"/>
    <property type="match status" value="1"/>
</dbReference>
<evidence type="ECO:0000256" key="4">
    <source>
        <dbReference type="ARBA" id="ARBA00004496"/>
    </source>
</evidence>
<evidence type="ECO:0000256" key="11">
    <source>
        <dbReference type="ARBA" id="ARBA00022759"/>
    </source>
</evidence>
<dbReference type="Gene3D" id="3.30.420.10">
    <property type="entry name" value="Ribonuclease H-like superfamily/Ribonuclease H"/>
    <property type="match status" value="1"/>
</dbReference>
<comment type="subcellular location">
    <subcellularLocation>
        <location evidence="4 14">Cytoplasm</location>
    </subcellularLocation>
</comment>
<evidence type="ECO:0000256" key="7">
    <source>
        <dbReference type="ARBA" id="ARBA00019179"/>
    </source>
</evidence>
<dbReference type="GO" id="GO:0032299">
    <property type="term" value="C:ribonuclease H2 complex"/>
    <property type="evidence" value="ECO:0007669"/>
    <property type="project" value="TreeGrafter"/>
</dbReference>
<evidence type="ECO:0000256" key="6">
    <source>
        <dbReference type="ARBA" id="ARBA00012180"/>
    </source>
</evidence>
<evidence type="ECO:0000256" key="14">
    <source>
        <dbReference type="HAMAP-Rule" id="MF_00052"/>
    </source>
</evidence>
<dbReference type="AlphaFoldDB" id="A0A0S7B5X3"/>
<keyword evidence="13 14" id="KW-0464">Manganese</keyword>
<dbReference type="SUPFAM" id="SSF53098">
    <property type="entry name" value="Ribonuclease H-like"/>
    <property type="match status" value="1"/>
</dbReference>
<evidence type="ECO:0000256" key="15">
    <source>
        <dbReference type="PROSITE-ProRule" id="PRU01319"/>
    </source>
</evidence>
<accession>A0A0S7B5X3</accession>
<comment type="cofactor">
    <cofactor evidence="2">
        <name>Mg(2+)</name>
        <dbReference type="ChEBI" id="CHEBI:18420"/>
    </cofactor>
</comment>
<evidence type="ECO:0000256" key="16">
    <source>
        <dbReference type="RuleBase" id="RU003515"/>
    </source>
</evidence>
<evidence type="ECO:0000256" key="12">
    <source>
        <dbReference type="ARBA" id="ARBA00022801"/>
    </source>
</evidence>
<dbReference type="GO" id="GO:0006298">
    <property type="term" value="P:mismatch repair"/>
    <property type="evidence" value="ECO:0007669"/>
    <property type="project" value="TreeGrafter"/>
</dbReference>
<dbReference type="InterPro" id="IPR001352">
    <property type="entry name" value="RNase_HII/HIII"/>
</dbReference>
<keyword evidence="9 14" id="KW-0540">Nuclease</keyword>
<dbReference type="GO" id="GO:0043137">
    <property type="term" value="P:DNA replication, removal of RNA primer"/>
    <property type="evidence" value="ECO:0007669"/>
    <property type="project" value="TreeGrafter"/>
</dbReference>
<evidence type="ECO:0000256" key="8">
    <source>
        <dbReference type="ARBA" id="ARBA00022490"/>
    </source>
</evidence>
<dbReference type="NCBIfam" id="NF000595">
    <property type="entry name" value="PRK00015.1-3"/>
    <property type="match status" value="1"/>
</dbReference>
<comment type="similarity">
    <text evidence="5 14 16">Belongs to the RNase HII family.</text>
</comment>
<organism evidence="18">
    <name type="scientific">Longilinea arvoryzae</name>
    <dbReference type="NCBI Taxonomy" id="360412"/>
    <lineage>
        <taxon>Bacteria</taxon>
        <taxon>Bacillati</taxon>
        <taxon>Chloroflexota</taxon>
        <taxon>Anaerolineae</taxon>
        <taxon>Anaerolineales</taxon>
        <taxon>Anaerolineaceae</taxon>
        <taxon>Longilinea</taxon>
    </lineage>
</organism>
<comment type="function">
    <text evidence="3 14 16">Endonuclease that specifically degrades the RNA of RNA-DNA hybrids.</text>
</comment>
<keyword evidence="11 14" id="KW-0255">Endonuclease</keyword>
<dbReference type="EC" id="3.1.26.4" evidence="6 14"/>
<name>A0A0S7B5X3_9CHLR</name>
<keyword evidence="19" id="KW-1185">Reference proteome</keyword>
<proteinExistence type="inferred from homology"/>
<keyword evidence="10 14" id="KW-0479">Metal-binding</keyword>
<evidence type="ECO:0000256" key="1">
    <source>
        <dbReference type="ARBA" id="ARBA00000077"/>
    </source>
</evidence>
<evidence type="ECO:0000256" key="10">
    <source>
        <dbReference type="ARBA" id="ARBA00022723"/>
    </source>
</evidence>
<feature type="domain" description="RNase H type-2" evidence="17">
    <location>
        <begin position="41"/>
        <end position="233"/>
    </location>
</feature>
<evidence type="ECO:0000256" key="9">
    <source>
        <dbReference type="ARBA" id="ARBA00022722"/>
    </source>
</evidence>
<comment type="cofactor">
    <cofactor evidence="14 15">
        <name>Mn(2+)</name>
        <dbReference type="ChEBI" id="CHEBI:29035"/>
    </cofactor>
    <cofactor evidence="14 15">
        <name>Mg(2+)</name>
        <dbReference type="ChEBI" id="CHEBI:18420"/>
    </cofactor>
    <text evidence="14 15">Manganese or magnesium. Binds 1 divalent metal ion per monomer in the absence of substrate. May bind a second metal ion after substrate binding.</text>
</comment>
<evidence type="ECO:0000313" key="19">
    <source>
        <dbReference type="Proteomes" id="UP000055060"/>
    </source>
</evidence>
<dbReference type="EMBL" id="DF967972">
    <property type="protein sequence ID" value="GAP12359.1"/>
    <property type="molecule type" value="Genomic_DNA"/>
</dbReference>
<dbReference type="InterPro" id="IPR024567">
    <property type="entry name" value="RNase_HII/HIII_dom"/>
</dbReference>
<evidence type="ECO:0000256" key="5">
    <source>
        <dbReference type="ARBA" id="ARBA00007383"/>
    </source>
</evidence>
<reference evidence="18" key="1">
    <citation type="submission" date="2015-07" db="EMBL/GenBank/DDBJ databases">
        <title>Draft Genome Sequences of Anaerolinea thermolimosa IMO-1, Bellilinea caldifistulae GOMI-1, Leptolinea tardivitalis YMTK-2, Levilinea saccharolytica KIBI-1,Longilinea arvoryzae KOME-1, Previously Described as Members of the Anaerolineaceae (Chloroflexi).</title>
        <authorList>
            <person name="Sekiguchi Y."/>
            <person name="Ohashi A."/>
            <person name="Matsuura N."/>
            <person name="Tourlousse M.D."/>
        </authorList>
    </citation>
    <scope>NUCLEOTIDE SEQUENCE [LARGE SCALE GENOMIC DNA]</scope>
    <source>
        <strain evidence="18">KOME-1</strain>
    </source>
</reference>
<dbReference type="HAMAP" id="MF_00052_B">
    <property type="entry name" value="RNase_HII_B"/>
    <property type="match status" value="1"/>
</dbReference>
<evidence type="ECO:0000256" key="3">
    <source>
        <dbReference type="ARBA" id="ARBA00004065"/>
    </source>
</evidence>
<dbReference type="PANTHER" id="PTHR10954">
    <property type="entry name" value="RIBONUCLEASE H2 SUBUNIT A"/>
    <property type="match status" value="1"/>
</dbReference>
<dbReference type="GO" id="GO:0004523">
    <property type="term" value="F:RNA-DNA hybrid ribonuclease activity"/>
    <property type="evidence" value="ECO:0007669"/>
    <property type="project" value="UniProtKB-UniRule"/>
</dbReference>
<evidence type="ECO:0000256" key="13">
    <source>
        <dbReference type="ARBA" id="ARBA00023211"/>
    </source>
</evidence>
<dbReference type="InterPro" id="IPR012337">
    <property type="entry name" value="RNaseH-like_sf"/>
</dbReference>
<comment type="catalytic activity">
    <reaction evidence="1 14 15 16">
        <text>Endonucleolytic cleavage to 5'-phosphomonoester.</text>
        <dbReference type="EC" id="3.1.26.4"/>
    </reaction>
</comment>
<feature type="binding site" evidence="14 15">
    <location>
        <position position="144"/>
    </location>
    <ligand>
        <name>a divalent metal cation</name>
        <dbReference type="ChEBI" id="CHEBI:60240"/>
    </ligand>
</feature>
<evidence type="ECO:0000256" key="2">
    <source>
        <dbReference type="ARBA" id="ARBA00001946"/>
    </source>
</evidence>
<feature type="binding site" evidence="14 15">
    <location>
        <position position="48"/>
    </location>
    <ligand>
        <name>a divalent metal cation</name>
        <dbReference type="ChEBI" id="CHEBI:60240"/>
    </ligand>
</feature>
<dbReference type="GO" id="GO:0003723">
    <property type="term" value="F:RNA binding"/>
    <property type="evidence" value="ECO:0007669"/>
    <property type="project" value="UniProtKB-UniRule"/>
</dbReference>